<keyword evidence="4" id="KW-1185">Reference proteome</keyword>
<evidence type="ECO:0000256" key="1">
    <source>
        <dbReference type="SAM" id="SignalP"/>
    </source>
</evidence>
<proteinExistence type="predicted"/>
<dbReference type="InterPro" id="IPR036249">
    <property type="entry name" value="Thioredoxin-like_sf"/>
</dbReference>
<reference evidence="3" key="2">
    <citation type="submission" date="2020-09" db="EMBL/GenBank/DDBJ databases">
        <authorList>
            <person name="Sun Q."/>
            <person name="Zhou Y."/>
        </authorList>
    </citation>
    <scope>NUCLEOTIDE SEQUENCE</scope>
    <source>
        <strain evidence="3">CGMCC 1.15330</strain>
    </source>
</reference>
<dbReference type="InterPro" id="IPR012336">
    <property type="entry name" value="Thioredoxin-like_fold"/>
</dbReference>
<dbReference type="AlphaFoldDB" id="A0A916WRV5"/>
<dbReference type="SUPFAM" id="SSF52833">
    <property type="entry name" value="Thioredoxin-like"/>
    <property type="match status" value="1"/>
</dbReference>
<accession>A0A916WRV5</accession>
<comment type="caution">
    <text evidence="3">The sequence shown here is derived from an EMBL/GenBank/DDBJ whole genome shotgun (WGS) entry which is preliminary data.</text>
</comment>
<evidence type="ECO:0000313" key="3">
    <source>
        <dbReference type="EMBL" id="GGB28638.1"/>
    </source>
</evidence>
<evidence type="ECO:0000259" key="2">
    <source>
        <dbReference type="Pfam" id="PF13462"/>
    </source>
</evidence>
<feature type="chain" id="PRO_5037066366" description="Thioredoxin-like fold domain-containing protein" evidence="1">
    <location>
        <begin position="21"/>
        <end position="226"/>
    </location>
</feature>
<dbReference type="EMBL" id="BMIH01000002">
    <property type="protein sequence ID" value="GGB28638.1"/>
    <property type="molecule type" value="Genomic_DNA"/>
</dbReference>
<dbReference type="Gene3D" id="1.10.40.110">
    <property type="match status" value="1"/>
</dbReference>
<gene>
    <name evidence="3" type="ORF">GCM10011380_17840</name>
</gene>
<organism evidence="3 4">
    <name type="scientific">Sphingomonas metalli</name>
    <dbReference type="NCBI Taxonomy" id="1779358"/>
    <lineage>
        <taxon>Bacteria</taxon>
        <taxon>Pseudomonadati</taxon>
        <taxon>Pseudomonadota</taxon>
        <taxon>Alphaproteobacteria</taxon>
        <taxon>Sphingomonadales</taxon>
        <taxon>Sphingomonadaceae</taxon>
        <taxon>Sphingomonas</taxon>
    </lineage>
</organism>
<reference evidence="3" key="1">
    <citation type="journal article" date="2014" name="Int. J. Syst. Evol. Microbiol.">
        <title>Complete genome sequence of Corynebacterium casei LMG S-19264T (=DSM 44701T), isolated from a smear-ripened cheese.</title>
        <authorList>
            <consortium name="US DOE Joint Genome Institute (JGI-PGF)"/>
            <person name="Walter F."/>
            <person name="Albersmeier A."/>
            <person name="Kalinowski J."/>
            <person name="Ruckert C."/>
        </authorList>
    </citation>
    <scope>NUCLEOTIDE SEQUENCE</scope>
    <source>
        <strain evidence="3">CGMCC 1.15330</strain>
    </source>
</reference>
<feature type="signal peptide" evidence="1">
    <location>
        <begin position="1"/>
        <end position="20"/>
    </location>
</feature>
<dbReference type="RefSeq" id="WP_188658376.1">
    <property type="nucleotide sequence ID" value="NZ_BMIH01000002.1"/>
</dbReference>
<dbReference type="Pfam" id="PF13462">
    <property type="entry name" value="Thioredoxin_4"/>
    <property type="match status" value="1"/>
</dbReference>
<evidence type="ECO:0000313" key="4">
    <source>
        <dbReference type="Proteomes" id="UP000623067"/>
    </source>
</evidence>
<keyword evidence="1" id="KW-0732">Signal</keyword>
<feature type="domain" description="Thioredoxin-like fold" evidence="2">
    <location>
        <begin position="38"/>
        <end position="217"/>
    </location>
</feature>
<protein>
    <recommendedName>
        <fullName evidence="2">Thioredoxin-like fold domain-containing protein</fullName>
    </recommendedName>
</protein>
<dbReference type="Proteomes" id="UP000623067">
    <property type="component" value="Unassembled WGS sequence"/>
</dbReference>
<name>A0A916WRV5_9SPHN</name>
<sequence length="226" mass="23502">MRPIHAVVLAAAGLAGLAAAAPAARDWSRVAAMKPDGAYVIGNPAAKVKLVEWASYTCPHCGHFAVQSAPVLKDRMIRSGSTSLEVRHMVRDPIDLAAATIVRCGGAARFAATHLAMFAGQEKWMATAQTYLSTNAERLNALPRPQALRQLADGIGLSAIGRAQGLTEPQIAACFANAAATDKLLALTASAPAEVTSTPTFFLNGKLLPPGSWADVQPQLVAAGAR</sequence>
<dbReference type="Gene3D" id="3.40.30.10">
    <property type="entry name" value="Glutaredoxin"/>
    <property type="match status" value="1"/>
</dbReference>